<dbReference type="EMBL" id="CM007385">
    <property type="protein sequence ID" value="ONK69582.1"/>
    <property type="molecule type" value="Genomic_DNA"/>
</dbReference>
<proteinExistence type="predicted"/>
<sequence length="106" mass="10529">MRAKAAHRAVDIERVRGGANEGGPEERIGRGDLREDGQMVTGEGDVEVGEAAEELGDEEVAAVEAEAEEGGVGLLDLGEAAGGGDGGGEEGLESVKAAERGDGGGV</sequence>
<dbReference type="AlphaFoldDB" id="A0A5P1EUC4"/>
<feature type="region of interest" description="Disordered" evidence="1">
    <location>
        <begin position="1"/>
        <end position="38"/>
    </location>
</feature>
<name>A0A5P1EUC4_ASPOF</name>
<organism evidence="2 3">
    <name type="scientific">Asparagus officinalis</name>
    <name type="common">Garden asparagus</name>
    <dbReference type="NCBI Taxonomy" id="4686"/>
    <lineage>
        <taxon>Eukaryota</taxon>
        <taxon>Viridiplantae</taxon>
        <taxon>Streptophyta</taxon>
        <taxon>Embryophyta</taxon>
        <taxon>Tracheophyta</taxon>
        <taxon>Spermatophyta</taxon>
        <taxon>Magnoliopsida</taxon>
        <taxon>Liliopsida</taxon>
        <taxon>Asparagales</taxon>
        <taxon>Asparagaceae</taxon>
        <taxon>Asparagoideae</taxon>
        <taxon>Asparagus</taxon>
    </lineage>
</organism>
<feature type="compositionally biased region" description="Basic and acidic residues" evidence="1">
    <location>
        <begin position="96"/>
        <end position="106"/>
    </location>
</feature>
<protein>
    <submittedName>
        <fullName evidence="2">Uncharacterized protein</fullName>
    </submittedName>
</protein>
<dbReference type="Gramene" id="ONK69582">
    <property type="protein sequence ID" value="ONK69582"/>
    <property type="gene ID" value="A4U43_C05F24480"/>
</dbReference>
<evidence type="ECO:0000313" key="2">
    <source>
        <dbReference type="EMBL" id="ONK69582.1"/>
    </source>
</evidence>
<feature type="compositionally biased region" description="Basic and acidic residues" evidence="1">
    <location>
        <begin position="24"/>
        <end position="37"/>
    </location>
</feature>
<evidence type="ECO:0000256" key="1">
    <source>
        <dbReference type="SAM" id="MobiDB-lite"/>
    </source>
</evidence>
<dbReference type="Proteomes" id="UP000243459">
    <property type="component" value="Chromosome 5"/>
</dbReference>
<gene>
    <name evidence="2" type="ORF">A4U43_C05F24480</name>
</gene>
<feature type="region of interest" description="Disordered" evidence="1">
    <location>
        <begin position="75"/>
        <end position="106"/>
    </location>
</feature>
<accession>A0A5P1EUC4</accession>
<evidence type="ECO:0000313" key="3">
    <source>
        <dbReference type="Proteomes" id="UP000243459"/>
    </source>
</evidence>
<reference evidence="3" key="1">
    <citation type="journal article" date="2017" name="Nat. Commun.">
        <title>The asparagus genome sheds light on the origin and evolution of a young Y chromosome.</title>
        <authorList>
            <person name="Harkess A."/>
            <person name="Zhou J."/>
            <person name="Xu C."/>
            <person name="Bowers J.E."/>
            <person name="Van der Hulst R."/>
            <person name="Ayyampalayam S."/>
            <person name="Mercati F."/>
            <person name="Riccardi P."/>
            <person name="McKain M.R."/>
            <person name="Kakrana A."/>
            <person name="Tang H."/>
            <person name="Ray J."/>
            <person name="Groenendijk J."/>
            <person name="Arikit S."/>
            <person name="Mathioni S.M."/>
            <person name="Nakano M."/>
            <person name="Shan H."/>
            <person name="Telgmann-Rauber A."/>
            <person name="Kanno A."/>
            <person name="Yue Z."/>
            <person name="Chen H."/>
            <person name="Li W."/>
            <person name="Chen Y."/>
            <person name="Xu X."/>
            <person name="Zhang Y."/>
            <person name="Luo S."/>
            <person name="Chen H."/>
            <person name="Gao J."/>
            <person name="Mao Z."/>
            <person name="Pires J.C."/>
            <person name="Luo M."/>
            <person name="Kudrna D."/>
            <person name="Wing R.A."/>
            <person name="Meyers B.C."/>
            <person name="Yi K."/>
            <person name="Kong H."/>
            <person name="Lavrijsen P."/>
            <person name="Sunseri F."/>
            <person name="Falavigna A."/>
            <person name="Ye Y."/>
            <person name="Leebens-Mack J.H."/>
            <person name="Chen G."/>
        </authorList>
    </citation>
    <scope>NUCLEOTIDE SEQUENCE [LARGE SCALE GENOMIC DNA]</scope>
    <source>
        <strain evidence="3">cv. DH0086</strain>
    </source>
</reference>
<keyword evidence="3" id="KW-1185">Reference proteome</keyword>